<name>A0A9X9Q679_GULGU</name>
<organism evidence="2 3">
    <name type="scientific">Gulo gulo</name>
    <name type="common">Wolverine</name>
    <name type="synonym">Gluton</name>
    <dbReference type="NCBI Taxonomy" id="48420"/>
    <lineage>
        <taxon>Eukaryota</taxon>
        <taxon>Metazoa</taxon>
        <taxon>Chordata</taxon>
        <taxon>Craniata</taxon>
        <taxon>Vertebrata</taxon>
        <taxon>Euteleostomi</taxon>
        <taxon>Mammalia</taxon>
        <taxon>Eutheria</taxon>
        <taxon>Laurasiatheria</taxon>
        <taxon>Carnivora</taxon>
        <taxon>Caniformia</taxon>
        <taxon>Musteloidea</taxon>
        <taxon>Mustelidae</taxon>
        <taxon>Guloninae</taxon>
        <taxon>Gulo</taxon>
    </lineage>
</organism>
<dbReference type="Proteomes" id="UP000269945">
    <property type="component" value="Unassembled WGS sequence"/>
</dbReference>
<feature type="region of interest" description="Disordered" evidence="1">
    <location>
        <begin position="56"/>
        <end position="85"/>
    </location>
</feature>
<proteinExistence type="predicted"/>
<accession>A0A9X9Q679</accession>
<reference evidence="2 3" key="1">
    <citation type="submission" date="2018-10" db="EMBL/GenBank/DDBJ databases">
        <authorList>
            <person name="Ekblom R."/>
            <person name="Jareborg N."/>
        </authorList>
    </citation>
    <scope>NUCLEOTIDE SEQUENCE [LARGE SCALE GENOMIC DNA]</scope>
    <source>
        <tissue evidence="2">Muscle</tissue>
    </source>
</reference>
<evidence type="ECO:0000313" key="3">
    <source>
        <dbReference type="Proteomes" id="UP000269945"/>
    </source>
</evidence>
<sequence length="118" mass="13037">MKISSPTFLLPPGYHHHPVLLRVLTVFPSPRVLCFNILQASSVRFSPPTPMAIWVSKQNKTKQNKTKKRQQPKKPHVHSESLSSISSVTCLNLSALPLSSFPVLCIKALGASEKPKSL</sequence>
<comment type="caution">
    <text evidence="2">The sequence shown here is derived from an EMBL/GenBank/DDBJ whole genome shotgun (WGS) entry which is preliminary data.</text>
</comment>
<protein>
    <submittedName>
        <fullName evidence="2">Uncharacterized protein</fullName>
    </submittedName>
</protein>
<dbReference type="AlphaFoldDB" id="A0A9X9Q679"/>
<keyword evidence="3" id="KW-1185">Reference proteome</keyword>
<gene>
    <name evidence="2" type="ORF">BN2614_LOCUS1</name>
</gene>
<dbReference type="EMBL" id="CYRY02041627">
    <property type="protein sequence ID" value="VCX31538.1"/>
    <property type="molecule type" value="Genomic_DNA"/>
</dbReference>
<feature type="compositionally biased region" description="Basic residues" evidence="1">
    <location>
        <begin position="59"/>
        <end position="76"/>
    </location>
</feature>
<evidence type="ECO:0000313" key="2">
    <source>
        <dbReference type="EMBL" id="VCX31538.1"/>
    </source>
</evidence>
<evidence type="ECO:0000256" key="1">
    <source>
        <dbReference type="SAM" id="MobiDB-lite"/>
    </source>
</evidence>